<reference evidence="3 4" key="1">
    <citation type="submission" date="2020-12" db="EMBL/GenBank/DDBJ databases">
        <title>Sphingomonas sp.</title>
        <authorList>
            <person name="Kim M.K."/>
        </authorList>
    </citation>
    <scope>NUCLEOTIDE SEQUENCE [LARGE SCALE GENOMIC DNA]</scope>
    <source>
        <strain evidence="3 4">BT552</strain>
    </source>
</reference>
<dbReference type="SUPFAM" id="SSF51621">
    <property type="entry name" value="Phosphoenolpyruvate/pyruvate domain"/>
    <property type="match status" value="1"/>
</dbReference>
<dbReference type="EMBL" id="JAFEMC010000001">
    <property type="protein sequence ID" value="MBM6575421.1"/>
    <property type="molecule type" value="Genomic_DNA"/>
</dbReference>
<evidence type="ECO:0000313" key="3">
    <source>
        <dbReference type="EMBL" id="MBM6575421.1"/>
    </source>
</evidence>
<name>A0ABS2D3B6_9SPHN</name>
<sequence>MLDCLKRGRDQYGVVAVKAEFEAEGTRPDELLRLLELARRADVDVALKIGGCEAVSDLLASRLYGIDYIIAPMVETPYALSKFVEARTKVYGDADDTRFLFNLETETTLQNLDAMLPIAKASGTGVVFGRVDFTLSRGMARTAINDRSITDAVLIVAHACCEHDLELVVGGSVSADAVPALREIQAIRLDRFETRKVIFEGEAAALASIEAGIANAVEFELEWLRNKRDHYQRIASEDQARIAMMEKRVRADAPAVMPFVRAA</sequence>
<organism evidence="3 4">
    <name type="scientific">Sphingomonas longa</name>
    <dbReference type="NCBI Taxonomy" id="2778730"/>
    <lineage>
        <taxon>Bacteria</taxon>
        <taxon>Pseudomonadati</taxon>
        <taxon>Pseudomonadota</taxon>
        <taxon>Alphaproteobacteria</taxon>
        <taxon>Sphingomonadales</taxon>
        <taxon>Sphingomonadaceae</taxon>
        <taxon>Sphingomonas</taxon>
    </lineage>
</organism>
<evidence type="ECO:0000256" key="1">
    <source>
        <dbReference type="ARBA" id="ARBA00022723"/>
    </source>
</evidence>
<accession>A0ABS2D3B6</accession>
<dbReference type="InterPro" id="IPR015813">
    <property type="entry name" value="Pyrv/PenolPyrv_kinase-like_dom"/>
</dbReference>
<evidence type="ECO:0000259" key="2">
    <source>
        <dbReference type="Pfam" id="PF03328"/>
    </source>
</evidence>
<dbReference type="Gene3D" id="3.20.20.60">
    <property type="entry name" value="Phosphoenolpyruvate-binding domains"/>
    <property type="match status" value="1"/>
</dbReference>
<proteinExistence type="predicted"/>
<evidence type="ECO:0000313" key="4">
    <source>
        <dbReference type="Proteomes" id="UP000763641"/>
    </source>
</evidence>
<comment type="caution">
    <text evidence="3">The sequence shown here is derived from an EMBL/GenBank/DDBJ whole genome shotgun (WGS) entry which is preliminary data.</text>
</comment>
<keyword evidence="1" id="KW-0479">Metal-binding</keyword>
<protein>
    <submittedName>
        <fullName evidence="3">Aldolase</fullName>
    </submittedName>
</protein>
<dbReference type="Proteomes" id="UP000763641">
    <property type="component" value="Unassembled WGS sequence"/>
</dbReference>
<keyword evidence="4" id="KW-1185">Reference proteome</keyword>
<dbReference type="InterPro" id="IPR040442">
    <property type="entry name" value="Pyrv_kinase-like_dom_sf"/>
</dbReference>
<gene>
    <name evidence="3" type="ORF">ILT43_03495</name>
</gene>
<dbReference type="Pfam" id="PF03328">
    <property type="entry name" value="HpcH_HpaI"/>
    <property type="match status" value="1"/>
</dbReference>
<dbReference type="InterPro" id="IPR005000">
    <property type="entry name" value="Aldolase/citrate-lyase_domain"/>
</dbReference>
<feature type="domain" description="HpcH/HpaI aldolase/citrate lyase" evidence="2">
    <location>
        <begin position="64"/>
        <end position="160"/>
    </location>
</feature>